<dbReference type="InParanoid" id="F1Z6L4"/>
<dbReference type="HOGENOM" id="CLU_3219329_0_0_5"/>
<keyword evidence="2" id="KW-1185">Reference proteome</keyword>
<evidence type="ECO:0000313" key="1">
    <source>
        <dbReference type="EMBL" id="EGD59676.1"/>
    </source>
</evidence>
<proteinExistence type="predicted"/>
<dbReference type="AlphaFoldDB" id="F1Z6L4"/>
<name>F1Z6L4_9SPHN</name>
<accession>F1Z6L4</accession>
<dbReference type="STRING" id="983920.Y88_2460"/>
<gene>
    <name evidence="1" type="ORF">Y88_2460</name>
</gene>
<protein>
    <submittedName>
        <fullName evidence="1">Uncharacterized protein</fullName>
    </submittedName>
</protein>
<evidence type="ECO:0000313" key="2">
    <source>
        <dbReference type="Proteomes" id="UP000004728"/>
    </source>
</evidence>
<organism evidence="1 2">
    <name type="scientific">Novosphingobium nitrogenifigens DSM 19370</name>
    <dbReference type="NCBI Taxonomy" id="983920"/>
    <lineage>
        <taxon>Bacteria</taxon>
        <taxon>Pseudomonadati</taxon>
        <taxon>Pseudomonadota</taxon>
        <taxon>Alphaproteobacteria</taxon>
        <taxon>Sphingomonadales</taxon>
        <taxon>Sphingomonadaceae</taxon>
        <taxon>Novosphingobium</taxon>
    </lineage>
</organism>
<reference evidence="1 2" key="1">
    <citation type="journal article" date="2012" name="J. Bacteriol.">
        <title>Draft Genome Sequence of Novosphingobium nitrogenifigens Y88T.</title>
        <authorList>
            <person name="Strabala T.J."/>
            <person name="Macdonald L."/>
            <person name="Liu V."/>
            <person name="Smit A.M."/>
        </authorList>
    </citation>
    <scope>NUCLEOTIDE SEQUENCE [LARGE SCALE GENOMIC DNA]</scope>
    <source>
        <strain evidence="1 2">DSM 19370</strain>
    </source>
</reference>
<sequence length="44" mass="4826">MTVCRHEQTVTAIVGTIDNEAFFIEASRDIVADLGIIFDQQNSG</sequence>
<dbReference type="Proteomes" id="UP000004728">
    <property type="component" value="Unassembled WGS sequence"/>
</dbReference>
<comment type="caution">
    <text evidence="1">The sequence shown here is derived from an EMBL/GenBank/DDBJ whole genome shotgun (WGS) entry which is preliminary data.</text>
</comment>
<dbReference type="EMBL" id="AEWJ01000025">
    <property type="protein sequence ID" value="EGD59676.1"/>
    <property type="molecule type" value="Genomic_DNA"/>
</dbReference>